<sequence length="283" mass="30780">MAQELNCRHSGSGMPLVLLHAFPLTSWMWDAQRSALADLCHVITPDLRGFGASEPHDLSVTDAPDLDRMAEDVAAVLDRYGFRKAVIGGLSMGGYVAMAFARKYPERLEGLVLADTKPEADTPAAAAARREIADTVLHEGSPRVLVEELAPKLFGRTTATQRPGVVENIRWMVEQAHPTGIAWAERAMAARPDYGPVLAALDVPALIVHGDEDAMIPLETARGMQEAIPDAELAVLRGAGHIASMETPGEFDVALRRWVKKVLAARKEAERKHGHLGLRMHRA</sequence>
<dbReference type="RefSeq" id="WP_071658107.1">
    <property type="nucleotide sequence ID" value="NZ_MLCF01000124.1"/>
</dbReference>
<dbReference type="PANTHER" id="PTHR43798">
    <property type="entry name" value="MONOACYLGLYCEROL LIPASE"/>
    <property type="match status" value="1"/>
</dbReference>
<evidence type="ECO:0000256" key="1">
    <source>
        <dbReference type="ARBA" id="ARBA00022801"/>
    </source>
</evidence>
<dbReference type="AlphaFoldDB" id="A0A1J7BBE2"/>
<organism evidence="3 4">
    <name type="scientific">Mangrovactinospora gilvigrisea</name>
    <dbReference type="NCBI Taxonomy" id="1428644"/>
    <lineage>
        <taxon>Bacteria</taxon>
        <taxon>Bacillati</taxon>
        <taxon>Actinomycetota</taxon>
        <taxon>Actinomycetes</taxon>
        <taxon>Kitasatosporales</taxon>
        <taxon>Streptomycetaceae</taxon>
        <taxon>Mangrovactinospora</taxon>
    </lineage>
</organism>
<dbReference type="Pfam" id="PF00561">
    <property type="entry name" value="Abhydrolase_1"/>
    <property type="match status" value="1"/>
</dbReference>
<dbReference type="InterPro" id="IPR029058">
    <property type="entry name" value="AB_hydrolase_fold"/>
</dbReference>
<accession>A0A1J7BBE2</accession>
<dbReference type="OrthoDB" id="9785847at2"/>
<evidence type="ECO:0000259" key="2">
    <source>
        <dbReference type="Pfam" id="PF00561"/>
    </source>
</evidence>
<dbReference type="GO" id="GO:0016020">
    <property type="term" value="C:membrane"/>
    <property type="evidence" value="ECO:0007669"/>
    <property type="project" value="TreeGrafter"/>
</dbReference>
<dbReference type="PANTHER" id="PTHR43798:SF31">
    <property type="entry name" value="AB HYDROLASE SUPERFAMILY PROTEIN YCLE"/>
    <property type="match status" value="1"/>
</dbReference>
<dbReference type="InterPro" id="IPR050266">
    <property type="entry name" value="AB_hydrolase_sf"/>
</dbReference>
<evidence type="ECO:0000313" key="3">
    <source>
        <dbReference type="EMBL" id="OIV35942.1"/>
    </source>
</evidence>
<gene>
    <name evidence="3" type="ORF">BIV57_18945</name>
</gene>
<protein>
    <recommendedName>
        <fullName evidence="2">AB hydrolase-1 domain-containing protein</fullName>
    </recommendedName>
</protein>
<dbReference type="SUPFAM" id="SSF53474">
    <property type="entry name" value="alpha/beta-Hydrolases"/>
    <property type="match status" value="1"/>
</dbReference>
<dbReference type="GO" id="GO:0016787">
    <property type="term" value="F:hydrolase activity"/>
    <property type="evidence" value="ECO:0007669"/>
    <property type="project" value="UniProtKB-KW"/>
</dbReference>
<keyword evidence="4" id="KW-1185">Reference proteome</keyword>
<keyword evidence="1" id="KW-0378">Hydrolase</keyword>
<reference evidence="3 4" key="1">
    <citation type="submission" date="2016-10" db="EMBL/GenBank/DDBJ databases">
        <title>Genome sequence of Streptomyces gilvigriseus MUSC 26.</title>
        <authorList>
            <person name="Lee L.-H."/>
            <person name="Ser H.-L."/>
        </authorList>
    </citation>
    <scope>NUCLEOTIDE SEQUENCE [LARGE SCALE GENOMIC DNA]</scope>
    <source>
        <strain evidence="3 4">MUSC 26</strain>
    </source>
</reference>
<dbReference type="PRINTS" id="PR00111">
    <property type="entry name" value="ABHYDROLASE"/>
</dbReference>
<dbReference type="Gene3D" id="3.40.50.1820">
    <property type="entry name" value="alpha/beta hydrolase"/>
    <property type="match status" value="1"/>
</dbReference>
<dbReference type="InterPro" id="IPR000073">
    <property type="entry name" value="AB_hydrolase_1"/>
</dbReference>
<evidence type="ECO:0000313" key="4">
    <source>
        <dbReference type="Proteomes" id="UP000243342"/>
    </source>
</evidence>
<dbReference type="EMBL" id="MLCF01000124">
    <property type="protein sequence ID" value="OIV35942.1"/>
    <property type="molecule type" value="Genomic_DNA"/>
</dbReference>
<feature type="domain" description="AB hydrolase-1" evidence="2">
    <location>
        <begin position="15"/>
        <end position="246"/>
    </location>
</feature>
<dbReference type="Proteomes" id="UP000243342">
    <property type="component" value="Unassembled WGS sequence"/>
</dbReference>
<proteinExistence type="predicted"/>
<comment type="caution">
    <text evidence="3">The sequence shown here is derived from an EMBL/GenBank/DDBJ whole genome shotgun (WGS) entry which is preliminary data.</text>
</comment>
<dbReference type="STRING" id="1428644.BIV57_18945"/>
<name>A0A1J7BBE2_9ACTN</name>